<dbReference type="OMA" id="TTIAFRI"/>
<feature type="binding site" description="axial binding residue" evidence="5">
    <location>
        <position position="454"/>
    </location>
    <ligand>
        <name>heme</name>
        <dbReference type="ChEBI" id="CHEBI:30413"/>
    </ligand>
    <ligandPart>
        <name>Fe</name>
        <dbReference type="ChEBI" id="CHEBI:18248"/>
    </ligandPart>
</feature>
<dbReference type="AlphaFoldDB" id="A0A5K0V824"/>
<keyword evidence="4 5" id="KW-0408">Iron</keyword>
<dbReference type="CDD" id="cd11064">
    <property type="entry name" value="CYP86A"/>
    <property type="match status" value="1"/>
</dbReference>
<evidence type="ECO:0000256" key="4">
    <source>
        <dbReference type="ARBA" id="ARBA00023004"/>
    </source>
</evidence>
<comment type="cofactor">
    <cofactor evidence="5">
        <name>heme</name>
        <dbReference type="ChEBI" id="CHEBI:30413"/>
    </cofactor>
</comment>
<dbReference type="InterPro" id="IPR001128">
    <property type="entry name" value="Cyt_P450"/>
</dbReference>
<dbReference type="Gene3D" id="1.10.630.10">
    <property type="entry name" value="Cytochrome P450"/>
    <property type="match status" value="1"/>
</dbReference>
<dbReference type="Gramene" id="NC1G0017900.1">
    <property type="protein sequence ID" value="NC1G0017900.1:cds"/>
    <property type="gene ID" value="NC1G0017900"/>
</dbReference>
<protein>
    <recommendedName>
        <fullName evidence="8">Cytochrome P450</fullName>
    </recommendedName>
</protein>
<organism evidence="7">
    <name type="scientific">Nymphaea colorata</name>
    <name type="common">pocket water lily</name>
    <dbReference type="NCBI Taxonomy" id="210225"/>
    <lineage>
        <taxon>Eukaryota</taxon>
        <taxon>Viridiplantae</taxon>
        <taxon>Streptophyta</taxon>
        <taxon>Embryophyta</taxon>
        <taxon>Tracheophyta</taxon>
        <taxon>Spermatophyta</taxon>
        <taxon>Magnoliopsida</taxon>
        <taxon>Nymphaeales</taxon>
        <taxon>Nymphaeaceae</taxon>
        <taxon>Nymphaea</taxon>
    </lineage>
</organism>
<evidence type="ECO:0000313" key="7">
    <source>
        <dbReference type="EMBL" id="VVV36822.1"/>
    </source>
</evidence>
<dbReference type="GO" id="GO:0004497">
    <property type="term" value="F:monooxygenase activity"/>
    <property type="evidence" value="ECO:0007669"/>
    <property type="project" value="InterPro"/>
</dbReference>
<keyword evidence="3" id="KW-0560">Oxidoreductase</keyword>
<evidence type="ECO:0000256" key="3">
    <source>
        <dbReference type="ARBA" id="ARBA00023002"/>
    </source>
</evidence>
<keyword evidence="2 5" id="KW-0479">Metal-binding</keyword>
<dbReference type="InterPro" id="IPR036396">
    <property type="entry name" value="Cyt_P450_sf"/>
</dbReference>
<accession>A0A5K0V824</accession>
<gene>
    <name evidence="7" type="ORF">NYM_LOCUS33</name>
</gene>
<evidence type="ECO:0000256" key="1">
    <source>
        <dbReference type="ARBA" id="ARBA00010617"/>
    </source>
</evidence>
<keyword evidence="6" id="KW-1133">Transmembrane helix</keyword>
<dbReference type="Pfam" id="PF00067">
    <property type="entry name" value="p450"/>
    <property type="match status" value="1"/>
</dbReference>
<sequence length="518" mass="58073">MEASGCCSAVSLFSLSSALLPLMALLLVLVLLYCALKPCCDCPVCSAYLTGQWNGEFHNLADWYAALLEKSPTHTIHNHLLGNIITANPKNVEHMLVTRFDNYPKGKAFSAILHDLLGRGIFNVDGELWRSQRKMASFELGSANVRGFVFGLVSDEIRQRLVPVMEAAERSGAGLDLQDVLRRFSFDCICKASFGVDPRCLELSLPLSEFAHAFDSASQMSARRATTWTPYVWKAKRLLRVGSERELRDAVRKTHALAEEVIRRRRASVGSSKHRDLLSRFMGSTKDDRLLRDIVVSFLLAGRDTVAAALTAFFWLVSCHPHVENSILDEICRVASPLGEFTKETLADASEITLEHKQLKDLHYLQAAISESMRLYPPVQFDSKYAAQDDVLPDGTVVKKGTRVTYHPYAMGRMESIWGPDCRKFQPEKWLKNGVFVPDNPFKYPVFQAGSRVCLGKEIAFMQMKSVAVTILWRFTIETKPCCRQLKFSPGLTANISGGLPVIVKPRTWGREPTHKKD</sequence>
<dbReference type="GO" id="GO:0020037">
    <property type="term" value="F:heme binding"/>
    <property type="evidence" value="ECO:0007669"/>
    <property type="project" value="InterPro"/>
</dbReference>
<evidence type="ECO:0000256" key="5">
    <source>
        <dbReference type="PIRSR" id="PIRSR602401-1"/>
    </source>
</evidence>
<dbReference type="PRINTS" id="PR00385">
    <property type="entry name" value="P450"/>
</dbReference>
<keyword evidence="5" id="KW-0349">Heme</keyword>
<comment type="similarity">
    <text evidence="1">Belongs to the cytochrome P450 family.</text>
</comment>
<keyword evidence="6" id="KW-0812">Transmembrane</keyword>
<dbReference type="InterPro" id="IPR002401">
    <property type="entry name" value="Cyt_P450_E_grp-I"/>
</dbReference>
<dbReference type="GO" id="GO:0016705">
    <property type="term" value="F:oxidoreductase activity, acting on paired donors, with incorporation or reduction of molecular oxygen"/>
    <property type="evidence" value="ECO:0007669"/>
    <property type="project" value="InterPro"/>
</dbReference>
<proteinExistence type="inferred from homology"/>
<dbReference type="GO" id="GO:0005506">
    <property type="term" value="F:iron ion binding"/>
    <property type="evidence" value="ECO:0007669"/>
    <property type="project" value="InterPro"/>
</dbReference>
<evidence type="ECO:0008006" key="8">
    <source>
        <dbReference type="Google" id="ProtNLM"/>
    </source>
</evidence>
<reference evidence="7" key="1">
    <citation type="submission" date="2019-09" db="EMBL/GenBank/DDBJ databases">
        <authorList>
            <person name="Zhang L."/>
        </authorList>
    </citation>
    <scope>NUCLEOTIDE SEQUENCE</scope>
</reference>
<evidence type="ECO:0000256" key="6">
    <source>
        <dbReference type="SAM" id="Phobius"/>
    </source>
</evidence>
<evidence type="ECO:0000256" key="2">
    <source>
        <dbReference type="ARBA" id="ARBA00022723"/>
    </source>
</evidence>
<dbReference type="PRINTS" id="PR00463">
    <property type="entry name" value="EP450I"/>
</dbReference>
<dbReference type="SUPFAM" id="SSF48264">
    <property type="entry name" value="Cytochrome P450"/>
    <property type="match status" value="1"/>
</dbReference>
<name>A0A5K0V824_9MAGN</name>
<dbReference type="EMBL" id="LR721774">
    <property type="protein sequence ID" value="VVV36822.1"/>
    <property type="molecule type" value="Genomic_DNA"/>
</dbReference>
<feature type="transmembrane region" description="Helical" evidence="6">
    <location>
        <begin position="12"/>
        <end position="33"/>
    </location>
</feature>
<dbReference type="OrthoDB" id="1470350at2759"/>
<keyword evidence="6" id="KW-0472">Membrane</keyword>
<dbReference type="PANTHER" id="PTHR24296">
    <property type="entry name" value="CYTOCHROME P450"/>
    <property type="match status" value="1"/>
</dbReference>